<feature type="compositionally biased region" description="Basic and acidic residues" evidence="9">
    <location>
        <begin position="1"/>
        <end position="11"/>
    </location>
</feature>
<proteinExistence type="predicted"/>
<dbReference type="InterPro" id="IPR007728">
    <property type="entry name" value="Pre-SET_dom"/>
</dbReference>
<dbReference type="SUPFAM" id="SSF82199">
    <property type="entry name" value="SET domain"/>
    <property type="match status" value="1"/>
</dbReference>
<dbReference type="InterPro" id="IPR015947">
    <property type="entry name" value="PUA-like_sf"/>
</dbReference>
<evidence type="ECO:0000256" key="6">
    <source>
        <dbReference type="ARBA" id="ARBA00022853"/>
    </source>
</evidence>
<dbReference type="InterPro" id="IPR051357">
    <property type="entry name" value="H3K9_HMTase_SUVAR3-9"/>
</dbReference>
<dbReference type="GO" id="GO:0008270">
    <property type="term" value="F:zinc ion binding"/>
    <property type="evidence" value="ECO:0007669"/>
    <property type="project" value="InterPro"/>
</dbReference>
<comment type="caution">
    <text evidence="14">The sequence shown here is derived from an EMBL/GenBank/DDBJ whole genome shotgun (WGS) entry which is preliminary data.</text>
</comment>
<dbReference type="GO" id="GO:0005634">
    <property type="term" value="C:nucleus"/>
    <property type="evidence" value="ECO:0007669"/>
    <property type="project" value="UniProtKB-SubCell"/>
</dbReference>
<keyword evidence="4" id="KW-0808">Transferase</keyword>
<dbReference type="PROSITE" id="PS50868">
    <property type="entry name" value="POST_SET"/>
    <property type="match status" value="1"/>
</dbReference>
<dbReference type="Pfam" id="PF05033">
    <property type="entry name" value="Pre-SET"/>
    <property type="match status" value="1"/>
</dbReference>
<dbReference type="Pfam" id="PF02182">
    <property type="entry name" value="SAD_SRA"/>
    <property type="match status" value="1"/>
</dbReference>
<feature type="compositionally biased region" description="Basic and acidic residues" evidence="9">
    <location>
        <begin position="239"/>
        <end position="250"/>
    </location>
</feature>
<dbReference type="PROSITE" id="PS50280">
    <property type="entry name" value="SET"/>
    <property type="match status" value="1"/>
</dbReference>
<evidence type="ECO:0000256" key="5">
    <source>
        <dbReference type="ARBA" id="ARBA00022691"/>
    </source>
</evidence>
<dbReference type="SUPFAM" id="SSF88697">
    <property type="entry name" value="PUA domain-like"/>
    <property type="match status" value="1"/>
</dbReference>
<feature type="domain" description="Post-SET" evidence="12">
    <location>
        <begin position="759"/>
        <end position="775"/>
    </location>
</feature>
<feature type="domain" description="Pre-SET" evidence="11">
    <location>
        <begin position="545"/>
        <end position="606"/>
    </location>
</feature>
<feature type="domain" description="SET" evidence="10">
    <location>
        <begin position="609"/>
        <end position="752"/>
    </location>
</feature>
<keyword evidence="3" id="KW-0489">Methyltransferase</keyword>
<dbReference type="SMART" id="SM00468">
    <property type="entry name" value="PreSET"/>
    <property type="match status" value="1"/>
</dbReference>
<dbReference type="Proteomes" id="UP000734854">
    <property type="component" value="Unassembled WGS sequence"/>
</dbReference>
<dbReference type="EMBL" id="JACMSC010000001">
    <property type="protein sequence ID" value="KAG6537117.1"/>
    <property type="molecule type" value="Genomic_DNA"/>
</dbReference>
<keyword evidence="2" id="KW-0158">Chromosome</keyword>
<evidence type="ECO:0000256" key="1">
    <source>
        <dbReference type="ARBA" id="ARBA00004286"/>
    </source>
</evidence>
<evidence type="ECO:0000256" key="2">
    <source>
        <dbReference type="ARBA" id="ARBA00022454"/>
    </source>
</evidence>
<comment type="subcellular location">
    <subcellularLocation>
        <location evidence="1">Chromosome</location>
    </subcellularLocation>
    <subcellularLocation>
        <location evidence="8">Nucleus</location>
    </subcellularLocation>
</comment>
<keyword evidence="6" id="KW-0156">Chromatin regulator</keyword>
<protein>
    <submittedName>
        <fullName evidence="14">Uncharacterized protein</fullName>
    </submittedName>
</protein>
<evidence type="ECO:0000256" key="4">
    <source>
        <dbReference type="ARBA" id="ARBA00022679"/>
    </source>
</evidence>
<evidence type="ECO:0000259" key="12">
    <source>
        <dbReference type="PROSITE" id="PS50868"/>
    </source>
</evidence>
<evidence type="ECO:0000256" key="7">
    <source>
        <dbReference type="ARBA" id="ARBA00023242"/>
    </source>
</evidence>
<dbReference type="PANTHER" id="PTHR45660:SF13">
    <property type="entry name" value="HISTONE-LYSINE N-METHYLTRANSFERASE SETMAR"/>
    <property type="match status" value="1"/>
</dbReference>
<evidence type="ECO:0000313" key="14">
    <source>
        <dbReference type="EMBL" id="KAG6537117.1"/>
    </source>
</evidence>
<gene>
    <name evidence="14" type="ORF">ZIOFF_002199</name>
</gene>
<dbReference type="Gene3D" id="2.170.270.10">
    <property type="entry name" value="SET domain"/>
    <property type="match status" value="1"/>
</dbReference>
<dbReference type="PANTHER" id="PTHR45660">
    <property type="entry name" value="HISTONE-LYSINE N-METHYLTRANSFERASE SETMAR"/>
    <property type="match status" value="1"/>
</dbReference>
<evidence type="ECO:0000256" key="3">
    <source>
        <dbReference type="ARBA" id="ARBA00022603"/>
    </source>
</evidence>
<sequence length="775" mass="86536">MGGKVNKETKYGMESQKAKRKAQTRGASGGGGGEAARGPRGEPQARILQPALLGCDFRACGFSKVRFDELLGLLGLPRDPEECSSYGLKKGNELLVCQTWFFLFCASVVCFVMERRSNRTPPSEEKGVLDVKPLRTLAPMFPAPFGFDTVTQSTVPPIVCITPSGFSLSFPDPVDQGTQKTVAMKYGPNGSINETTTRTSFSSFFCSAGTTIALSDDDDDDDPSFEGNTTSSGKRARKVRADSQKTDAKSKRPIKSPIKLLPLSLSMPDDPRESVDMILMMFDALRRRLLQLDEAKDVVRRQDLKIGSIMAARDVRANVGKRIGSVPGVEVGEIFYFRFEMNLIGLHAPSMAGIDYLTTSFGDKEERVAICIVSSGGYDNEDDDVDVLIYSGQGGTGRHKQPDDQKLERGNLALDTSFYRKNQIRVVRSAKDINCQTGKIYIYDGLYKIESSWTDKGKAGFNMFKYKLLREPGQPDGIATWKMVQKWKKDPSSRGRVILPDISSGAENFPVCLVNDVDYERKPNHFVYITNVKCSHPTNVMKPLRGCMCLSVCLPGDRNCSCAQQNGGDLPYNSMGLLVCRKPLIYECCLSCQCSFNCRNRVTQKGIRLHFEVFRTKECGWGLCSWDPIRAGTFVCEYTGEIIDSRVQDEDEGGEYIFRATYLGEKVMRFNYRPELLEDPELGIANEVFRPFPFTISAKNSGNIARFMNHSCSPNLFWQPVLHDHGDEEYPHIMFFALKHIPPMTELTYDYGPGSESLRSRKCLCKSPNCRGYFG</sequence>
<dbReference type="InterPro" id="IPR036987">
    <property type="entry name" value="SRA-YDG_sf"/>
</dbReference>
<dbReference type="PROSITE" id="PS51575">
    <property type="entry name" value="SAM_MT43_SUVAR39_2"/>
    <property type="match status" value="1"/>
</dbReference>
<evidence type="ECO:0000259" key="11">
    <source>
        <dbReference type="PROSITE" id="PS50867"/>
    </source>
</evidence>
<dbReference type="Gene3D" id="2.30.280.10">
    <property type="entry name" value="SRA-YDG"/>
    <property type="match status" value="1"/>
</dbReference>
<dbReference type="InterPro" id="IPR003105">
    <property type="entry name" value="SRA_YDG"/>
</dbReference>
<feature type="domain" description="YDG" evidence="13">
    <location>
        <begin position="324"/>
        <end position="470"/>
    </location>
</feature>
<dbReference type="GO" id="GO:0003690">
    <property type="term" value="F:double-stranded DNA binding"/>
    <property type="evidence" value="ECO:0007669"/>
    <property type="project" value="TreeGrafter"/>
</dbReference>
<dbReference type="GO" id="GO:0032259">
    <property type="term" value="P:methylation"/>
    <property type="evidence" value="ECO:0007669"/>
    <property type="project" value="UniProtKB-KW"/>
</dbReference>
<dbReference type="FunFam" id="2.30.280.10:FF:000003">
    <property type="entry name" value="Histone-lysine N-methyltransferase, H3 lysine-9 specific SUVH5"/>
    <property type="match status" value="1"/>
</dbReference>
<dbReference type="PROSITE" id="PS50867">
    <property type="entry name" value="PRE_SET"/>
    <property type="match status" value="1"/>
</dbReference>
<feature type="region of interest" description="Disordered" evidence="9">
    <location>
        <begin position="216"/>
        <end position="253"/>
    </location>
</feature>
<dbReference type="AlphaFoldDB" id="A0A8J5HZJ8"/>
<dbReference type="SMART" id="SM00317">
    <property type="entry name" value="SET"/>
    <property type="match status" value="1"/>
</dbReference>
<organism evidence="14 15">
    <name type="scientific">Zingiber officinale</name>
    <name type="common">Ginger</name>
    <name type="synonym">Amomum zingiber</name>
    <dbReference type="NCBI Taxonomy" id="94328"/>
    <lineage>
        <taxon>Eukaryota</taxon>
        <taxon>Viridiplantae</taxon>
        <taxon>Streptophyta</taxon>
        <taxon>Embryophyta</taxon>
        <taxon>Tracheophyta</taxon>
        <taxon>Spermatophyta</taxon>
        <taxon>Magnoliopsida</taxon>
        <taxon>Liliopsida</taxon>
        <taxon>Zingiberales</taxon>
        <taxon>Zingiberaceae</taxon>
        <taxon>Zingiber</taxon>
    </lineage>
</organism>
<keyword evidence="5" id="KW-0949">S-adenosyl-L-methionine</keyword>
<accession>A0A8J5HZJ8</accession>
<dbReference type="InterPro" id="IPR025794">
    <property type="entry name" value="H3-K9-MeTrfase_plant"/>
</dbReference>
<evidence type="ECO:0000313" key="15">
    <source>
        <dbReference type="Proteomes" id="UP000734854"/>
    </source>
</evidence>
<name>A0A8J5HZJ8_ZINOF</name>
<evidence type="ECO:0000259" key="10">
    <source>
        <dbReference type="PROSITE" id="PS50280"/>
    </source>
</evidence>
<evidence type="ECO:0000256" key="8">
    <source>
        <dbReference type="PROSITE-ProRule" id="PRU00358"/>
    </source>
</evidence>
<dbReference type="SMART" id="SM00466">
    <property type="entry name" value="SRA"/>
    <property type="match status" value="1"/>
</dbReference>
<dbReference type="InterPro" id="IPR003616">
    <property type="entry name" value="Post-SET_dom"/>
</dbReference>
<evidence type="ECO:0000256" key="9">
    <source>
        <dbReference type="SAM" id="MobiDB-lite"/>
    </source>
</evidence>
<dbReference type="GO" id="GO:0005694">
    <property type="term" value="C:chromosome"/>
    <property type="evidence" value="ECO:0007669"/>
    <property type="project" value="UniProtKB-SubCell"/>
</dbReference>
<feature type="region of interest" description="Disordered" evidence="9">
    <location>
        <begin position="1"/>
        <end position="42"/>
    </location>
</feature>
<dbReference type="Pfam" id="PF00856">
    <property type="entry name" value="SET"/>
    <property type="match status" value="1"/>
</dbReference>
<keyword evidence="7 8" id="KW-0539">Nucleus</keyword>
<evidence type="ECO:0000259" key="13">
    <source>
        <dbReference type="PROSITE" id="PS51015"/>
    </source>
</evidence>
<reference evidence="14 15" key="1">
    <citation type="submission" date="2020-08" db="EMBL/GenBank/DDBJ databases">
        <title>Plant Genome Project.</title>
        <authorList>
            <person name="Zhang R.-G."/>
        </authorList>
    </citation>
    <scope>NUCLEOTIDE SEQUENCE [LARGE SCALE GENOMIC DNA]</scope>
    <source>
        <tissue evidence="14">Rhizome</tissue>
    </source>
</reference>
<keyword evidence="15" id="KW-1185">Reference proteome</keyword>
<dbReference type="InterPro" id="IPR046341">
    <property type="entry name" value="SET_dom_sf"/>
</dbReference>
<dbReference type="InterPro" id="IPR001214">
    <property type="entry name" value="SET_dom"/>
</dbReference>
<dbReference type="GO" id="GO:0042054">
    <property type="term" value="F:histone methyltransferase activity"/>
    <property type="evidence" value="ECO:0007669"/>
    <property type="project" value="InterPro"/>
</dbReference>
<dbReference type="PROSITE" id="PS51015">
    <property type="entry name" value="YDG"/>
    <property type="match status" value="1"/>
</dbReference>